<gene>
    <name evidence="2" type="ORF">COV64_01835</name>
</gene>
<dbReference type="InterPro" id="IPR054218">
    <property type="entry name" value="DUF6938"/>
</dbReference>
<dbReference type="Pfam" id="PF22053">
    <property type="entry name" value="DUF6938"/>
    <property type="match status" value="1"/>
</dbReference>
<reference evidence="2 3" key="1">
    <citation type="submission" date="2017-09" db="EMBL/GenBank/DDBJ databases">
        <title>Depth-based differentiation of microbial function through sediment-hosted aquifers and enrichment of novel symbionts in the deep terrestrial subsurface.</title>
        <authorList>
            <person name="Probst A.J."/>
            <person name="Ladd B."/>
            <person name="Jarett J.K."/>
            <person name="Geller-Mcgrath D.E."/>
            <person name="Sieber C.M."/>
            <person name="Emerson J.B."/>
            <person name="Anantharaman K."/>
            <person name="Thomas B.C."/>
            <person name="Malmstrom R."/>
            <person name="Stieglmeier M."/>
            <person name="Klingl A."/>
            <person name="Woyke T."/>
            <person name="Ryan C.M."/>
            <person name="Banfield J.F."/>
        </authorList>
    </citation>
    <scope>NUCLEOTIDE SEQUENCE [LARGE SCALE GENOMIC DNA]</scope>
    <source>
        <strain evidence="2">CG11_big_fil_rev_8_21_14_0_20_39_9</strain>
    </source>
</reference>
<evidence type="ECO:0000313" key="2">
    <source>
        <dbReference type="EMBL" id="PIQ98336.1"/>
    </source>
</evidence>
<proteinExistence type="predicted"/>
<protein>
    <recommendedName>
        <fullName evidence="1">DUF6938 domain-containing protein</fullName>
    </recommendedName>
</protein>
<organism evidence="2 3">
    <name type="scientific">Candidatus Nealsonbacteria bacterium CG11_big_fil_rev_8_21_14_0_20_39_9</name>
    <dbReference type="NCBI Taxonomy" id="1974715"/>
    <lineage>
        <taxon>Bacteria</taxon>
        <taxon>Candidatus Nealsoniibacteriota</taxon>
    </lineage>
</organism>
<name>A0A2H0MNV1_9BACT</name>
<accession>A0A2H0MNV1</accession>
<sequence>MMQKVWVISVSMGYGHQRTAYPLKDLAPEGEVINANAYQGIPQRDRKIWEGMRMFYEFISRLKRLPLIGETAFAAYDKFQKILSFYPKRDLSEPNLQLKQIFSLIKKGWGGHLIERFKQKSLPLISTFFIPAFMAEYLNYPGKIYCIICDADISRTWVSFNPSQSKIKYFAPTRRVTERLKLYGVKPENIYLTGYPLPLELLGSDNLEILKNDLLNRILNLDPKGRYQHYYEPLIKKYLGDLPQKSDHPLTIMFAVGGAGAQKEIGTQIIKSLKNKIKNGEVKIILAAGIKEKVKKYFKKNIGNLNGVEIIFGRDINDYFQKFNQALRKTDVLWTKPSELSFYAALGLPIIIAPPIGSQEDFNKRWLLKSGFGNFQENPNLAHQWLFDWLDGGYLAEAAMQGFIEGEKLGAFNIQKIISK</sequence>
<evidence type="ECO:0000313" key="3">
    <source>
        <dbReference type="Proteomes" id="UP000229381"/>
    </source>
</evidence>
<dbReference type="EMBL" id="PCWI01000042">
    <property type="protein sequence ID" value="PIQ98336.1"/>
    <property type="molecule type" value="Genomic_DNA"/>
</dbReference>
<feature type="domain" description="DUF6938" evidence="1">
    <location>
        <begin position="245"/>
        <end position="317"/>
    </location>
</feature>
<comment type="caution">
    <text evidence="2">The sequence shown here is derived from an EMBL/GenBank/DDBJ whole genome shotgun (WGS) entry which is preliminary data.</text>
</comment>
<dbReference type="AlphaFoldDB" id="A0A2H0MNV1"/>
<dbReference type="Proteomes" id="UP000229381">
    <property type="component" value="Unassembled WGS sequence"/>
</dbReference>
<evidence type="ECO:0000259" key="1">
    <source>
        <dbReference type="Pfam" id="PF22053"/>
    </source>
</evidence>